<dbReference type="GO" id="GO:0016746">
    <property type="term" value="F:acyltransferase activity"/>
    <property type="evidence" value="ECO:0007669"/>
    <property type="project" value="UniProtKB-KW"/>
</dbReference>
<dbReference type="RefSeq" id="WP_252443328.1">
    <property type="nucleotide sequence ID" value="NZ_JAMWYK010000004.1"/>
</dbReference>
<name>A0ABT0ZQP2_9LACO</name>
<dbReference type="EC" id="2.3.1.-" evidence="2"/>
<reference evidence="2 3" key="1">
    <citation type="submission" date="2022-06" db="EMBL/GenBank/DDBJ databases">
        <title>Fructobacillus taiwanensis sp. nov., isolated from the honeybee.</title>
        <authorList>
            <person name="Chen Y.-S."/>
            <person name="Wang L.-T."/>
            <person name="Lee Y.-S."/>
            <person name="Chang Y.-C."/>
            <person name="Wu H.-C."/>
            <person name="Liao C.-Y."/>
            <person name="Chen W.-H."/>
            <person name="Deng J.-N."/>
            <person name="Wang Y.-H."/>
        </authorList>
    </citation>
    <scope>NUCLEOTIDE SEQUENCE [LARGE SCALE GENOMIC DNA]</scope>
    <source>
        <strain evidence="2 3">W13</strain>
    </source>
</reference>
<dbReference type="Pfam" id="PF13673">
    <property type="entry name" value="Acetyltransf_10"/>
    <property type="match status" value="1"/>
</dbReference>
<dbReference type="CDD" id="cd04301">
    <property type="entry name" value="NAT_SF"/>
    <property type="match status" value="1"/>
</dbReference>
<accession>A0ABT0ZQP2</accession>
<dbReference type="EMBL" id="JAMWYK010000004">
    <property type="protein sequence ID" value="MCO0832300.1"/>
    <property type="molecule type" value="Genomic_DNA"/>
</dbReference>
<sequence>MEKLRIDTFVVEQQINYHELDAVDLTADHLGFIEDGVCLAYARIFKNGDAVHFGRVATALSARGKGYGKALMKAILAHCENKWPNVPIEIEAQHQVVGLYEKFGFKSVGDTFILEGIVHQKMIKK</sequence>
<protein>
    <submittedName>
        <fullName evidence="2">GNAT family N-acetyltransferase</fullName>
        <ecNumber evidence="2">2.3.1.-</ecNumber>
    </submittedName>
</protein>
<evidence type="ECO:0000313" key="2">
    <source>
        <dbReference type="EMBL" id="MCO0832300.1"/>
    </source>
</evidence>
<feature type="domain" description="N-acetyltransferase" evidence="1">
    <location>
        <begin position="1"/>
        <end position="125"/>
    </location>
</feature>
<dbReference type="Gene3D" id="3.40.630.30">
    <property type="match status" value="1"/>
</dbReference>
<gene>
    <name evidence="2" type="ORF">NFX39_04245</name>
</gene>
<keyword evidence="3" id="KW-1185">Reference proteome</keyword>
<dbReference type="Proteomes" id="UP001523234">
    <property type="component" value="Unassembled WGS sequence"/>
</dbReference>
<evidence type="ECO:0000313" key="3">
    <source>
        <dbReference type="Proteomes" id="UP001523234"/>
    </source>
</evidence>
<evidence type="ECO:0000259" key="1">
    <source>
        <dbReference type="PROSITE" id="PS51186"/>
    </source>
</evidence>
<keyword evidence="2" id="KW-0808">Transferase</keyword>
<organism evidence="2 3">
    <name type="scientific">Fructobacillus apis</name>
    <dbReference type="NCBI Taxonomy" id="2935017"/>
    <lineage>
        <taxon>Bacteria</taxon>
        <taxon>Bacillati</taxon>
        <taxon>Bacillota</taxon>
        <taxon>Bacilli</taxon>
        <taxon>Lactobacillales</taxon>
        <taxon>Lactobacillaceae</taxon>
        <taxon>Fructobacillus</taxon>
    </lineage>
</organism>
<dbReference type="PROSITE" id="PS51186">
    <property type="entry name" value="GNAT"/>
    <property type="match status" value="1"/>
</dbReference>
<comment type="caution">
    <text evidence="2">The sequence shown here is derived from an EMBL/GenBank/DDBJ whole genome shotgun (WGS) entry which is preliminary data.</text>
</comment>
<dbReference type="InterPro" id="IPR016181">
    <property type="entry name" value="Acyl_CoA_acyltransferase"/>
</dbReference>
<proteinExistence type="predicted"/>
<dbReference type="SUPFAM" id="SSF55729">
    <property type="entry name" value="Acyl-CoA N-acyltransferases (Nat)"/>
    <property type="match status" value="1"/>
</dbReference>
<dbReference type="InterPro" id="IPR000182">
    <property type="entry name" value="GNAT_dom"/>
</dbReference>
<keyword evidence="2" id="KW-0012">Acyltransferase</keyword>